<feature type="domain" description="DEAD-box RNA helicase Q" evidence="13">
    <location>
        <begin position="574"/>
        <end position="602"/>
    </location>
</feature>
<evidence type="ECO:0000256" key="5">
    <source>
        <dbReference type="ARBA" id="ARBA00022840"/>
    </source>
</evidence>
<dbReference type="PROSITE" id="PS51192">
    <property type="entry name" value="HELICASE_ATP_BIND_1"/>
    <property type="match status" value="1"/>
</dbReference>
<dbReference type="Pfam" id="PF00270">
    <property type="entry name" value="DEAD"/>
    <property type="match status" value="1"/>
</dbReference>
<keyword evidence="4" id="KW-0347">Helicase</keyword>
<evidence type="ECO:0000256" key="1">
    <source>
        <dbReference type="ARBA" id="ARBA00012552"/>
    </source>
</evidence>
<dbReference type="Pfam" id="PF00271">
    <property type="entry name" value="Helicase_C"/>
    <property type="match status" value="1"/>
</dbReference>
<dbReference type="Gene3D" id="3.40.50.300">
    <property type="entry name" value="P-loop containing nucleotide triphosphate hydrolases"/>
    <property type="match status" value="2"/>
</dbReference>
<evidence type="ECO:0000256" key="7">
    <source>
        <dbReference type="ARBA" id="ARBA00038041"/>
    </source>
</evidence>
<dbReference type="InterPro" id="IPR011545">
    <property type="entry name" value="DEAD/DEAH_box_helicase_dom"/>
</dbReference>
<dbReference type="SMART" id="SM00487">
    <property type="entry name" value="DEXDc"/>
    <property type="match status" value="1"/>
</dbReference>
<sequence length="1130" mass="131355">MNIFAFRLFKVVPRYFIKYESSRELSRSISKIRESQNKISKSFISPYLLESIEKRLSALQQHVDLGNGPVPLKESIDILEEQLIKATSIDHLKQLIAINYREMTPSHIAECYQTIRNIVKFSNDPETVKFELISSKEQIEQELNFENPPTLLLCLEMFAHFGVDRFPNSESLYLCLNCMEKELDRLSKVEIMQLLPHMYSLNSSDSDCNQLINRISSRCIDDILAINKEDRIKMPTYLFRNILKQIKRHSFYDEKLFRLFKEYALDSTPQNFTNKDLYKLLLHNWIHKYVDYDLLNHFGKLLENRDQSILIDEIDPTLLFKFFTASSHYEKININFLLVAQNIISSDPFMSMTNRSSMAYFDLLKSCLILNVSLTKELIWPWFDKYLQSAYVELNTTSKRQIFLKTIAFIYQGMKANKTLTTEIENKLSDYLNEYCNLLQNEIATELVQENANHVLNHLQTIIMKQPKIKSDQLRKSHVTKSGIIIDLIVMDRSLAFILLDKRNYCREPFVMTGETDFQIRMMEKVEKLKYCQFNLELVMDNSAQKSVNFEVNERHFVENDSEVDEEDGDEEIISFDEMGLDNKILHAIASLGWSYPTLIQEKTIRLALDGHDILARARTGTGKTGAFSIPIIHRILEIKKHDSTNKFRALILAPSRELSAQLFTHFRSLTSHCLREISIIDLSSGTFDDRKGILVAEKPDILIATPKKIIEYSTAKLLNSMKTEIKFLVIDESDLMFSFGYEQDLNQVLNLLPKSGVQSFLMSATLNTDVKELKKLVLHKPVILKLEEPDLPESSKLLQYHVEVFDDEEKFVLVNALFKLGLIMGKTIIFVNSVDRCYQLKLFLEQFAIRTCVLNSELPVASRSFVVEQFNSNVYDIIIASDEKCVIDPGTRDKKRRFRLTPKSNVQYGVARGIDFKFVSNIINFDFATSVDSYIHRVGRTARGNEEAEGTVLSFVSPKETKYFQKVAKKFADKGNFKPYQFKMDELEAFKYRARDALRAVTSIAIKEARLKEIKREMLASQALKSFFKEHPKDYKILKFDRPLCTVKSKVQLSNVPEYIVPQTLQTAVRSKRENKRIEEIASMSYEPSRKKRKPKISKKPKDSDPLQTFRLNAIKRYKDKKRTKRRPK</sequence>
<dbReference type="InterPro" id="IPR014001">
    <property type="entry name" value="Helicase_ATP-bd"/>
</dbReference>
<organism evidence="14 15">
    <name type="scientific">Blomia tropicalis</name>
    <name type="common">Mite</name>
    <dbReference type="NCBI Taxonomy" id="40697"/>
    <lineage>
        <taxon>Eukaryota</taxon>
        <taxon>Metazoa</taxon>
        <taxon>Ecdysozoa</taxon>
        <taxon>Arthropoda</taxon>
        <taxon>Chelicerata</taxon>
        <taxon>Arachnida</taxon>
        <taxon>Acari</taxon>
        <taxon>Acariformes</taxon>
        <taxon>Sarcoptiformes</taxon>
        <taxon>Astigmata</taxon>
        <taxon>Glycyphagoidea</taxon>
        <taxon>Echimyopodidae</taxon>
        <taxon>Blomia</taxon>
    </lineage>
</organism>
<dbReference type="CDD" id="cd17961">
    <property type="entry name" value="DEADc_DDX56"/>
    <property type="match status" value="1"/>
</dbReference>
<dbReference type="GO" id="GO:0016787">
    <property type="term" value="F:hydrolase activity"/>
    <property type="evidence" value="ECO:0007669"/>
    <property type="project" value="UniProtKB-KW"/>
</dbReference>
<dbReference type="InterPro" id="IPR050079">
    <property type="entry name" value="DEAD_box_RNA_helicase"/>
</dbReference>
<evidence type="ECO:0000313" key="14">
    <source>
        <dbReference type="EMBL" id="KAJ6222543.1"/>
    </source>
</evidence>
<feature type="domain" description="Helicase C-terminal" evidence="12">
    <location>
        <begin position="817"/>
        <end position="989"/>
    </location>
</feature>
<dbReference type="InterPro" id="IPR001650">
    <property type="entry name" value="Helicase_C-like"/>
</dbReference>
<dbReference type="AlphaFoldDB" id="A0A9Q0MA16"/>
<dbReference type="Proteomes" id="UP001142055">
    <property type="component" value="Chromosome 1"/>
</dbReference>
<dbReference type="SMART" id="SM00490">
    <property type="entry name" value="HELICc"/>
    <property type="match status" value="1"/>
</dbReference>
<dbReference type="GO" id="GO:0003723">
    <property type="term" value="F:RNA binding"/>
    <property type="evidence" value="ECO:0007669"/>
    <property type="project" value="UniProtKB-KW"/>
</dbReference>
<reference evidence="14" key="1">
    <citation type="submission" date="2022-12" db="EMBL/GenBank/DDBJ databases">
        <title>Genome assemblies of Blomia tropicalis.</title>
        <authorList>
            <person name="Cui Y."/>
        </authorList>
    </citation>
    <scope>NUCLEOTIDE SEQUENCE</scope>
    <source>
        <tissue evidence="14">Adult mites</tissue>
    </source>
</reference>
<keyword evidence="6" id="KW-0694">RNA-binding</keyword>
<comment type="caution">
    <text evidence="14">The sequence shown here is derived from an EMBL/GenBank/DDBJ whole genome shotgun (WGS) entry which is preliminary data.</text>
</comment>
<keyword evidence="15" id="KW-1185">Reference proteome</keyword>
<evidence type="ECO:0000256" key="4">
    <source>
        <dbReference type="ARBA" id="ARBA00022806"/>
    </source>
</evidence>
<feature type="domain" description="Helicase ATP-binding" evidence="11">
    <location>
        <begin position="605"/>
        <end position="785"/>
    </location>
</feature>
<dbReference type="EMBL" id="JAPWDV010000001">
    <property type="protein sequence ID" value="KAJ6222543.1"/>
    <property type="molecule type" value="Genomic_DNA"/>
</dbReference>
<dbReference type="GO" id="GO:0005524">
    <property type="term" value="F:ATP binding"/>
    <property type="evidence" value="ECO:0007669"/>
    <property type="project" value="UniProtKB-KW"/>
</dbReference>
<evidence type="ECO:0000256" key="6">
    <source>
        <dbReference type="ARBA" id="ARBA00022884"/>
    </source>
</evidence>
<gene>
    <name evidence="14" type="ORF">RDWZM_001088</name>
</gene>
<dbReference type="GO" id="GO:0005829">
    <property type="term" value="C:cytosol"/>
    <property type="evidence" value="ECO:0007669"/>
    <property type="project" value="TreeGrafter"/>
</dbReference>
<dbReference type="OMA" id="NIMDISH"/>
<proteinExistence type="inferred from homology"/>
<evidence type="ECO:0000259" key="13">
    <source>
        <dbReference type="PROSITE" id="PS51195"/>
    </source>
</evidence>
<evidence type="ECO:0000256" key="10">
    <source>
        <dbReference type="SAM" id="MobiDB-lite"/>
    </source>
</evidence>
<dbReference type="CDD" id="cd18787">
    <property type="entry name" value="SF2_C_DEAD"/>
    <property type="match status" value="1"/>
</dbReference>
<feature type="short sequence motif" description="Q motif" evidence="9">
    <location>
        <begin position="574"/>
        <end position="602"/>
    </location>
</feature>
<evidence type="ECO:0000256" key="3">
    <source>
        <dbReference type="ARBA" id="ARBA00022801"/>
    </source>
</evidence>
<keyword evidence="2" id="KW-0547">Nucleotide-binding</keyword>
<dbReference type="SUPFAM" id="SSF52540">
    <property type="entry name" value="P-loop containing nucleoside triphosphate hydrolases"/>
    <property type="match status" value="2"/>
</dbReference>
<keyword evidence="5" id="KW-0067">ATP-binding</keyword>
<evidence type="ECO:0000259" key="11">
    <source>
        <dbReference type="PROSITE" id="PS51192"/>
    </source>
</evidence>
<comment type="catalytic activity">
    <reaction evidence="8">
        <text>ATP + H2O = ADP + phosphate + H(+)</text>
        <dbReference type="Rhea" id="RHEA:13065"/>
        <dbReference type="ChEBI" id="CHEBI:15377"/>
        <dbReference type="ChEBI" id="CHEBI:15378"/>
        <dbReference type="ChEBI" id="CHEBI:30616"/>
        <dbReference type="ChEBI" id="CHEBI:43474"/>
        <dbReference type="ChEBI" id="CHEBI:456216"/>
        <dbReference type="EC" id="3.6.4.13"/>
    </reaction>
</comment>
<evidence type="ECO:0000313" key="15">
    <source>
        <dbReference type="Proteomes" id="UP001142055"/>
    </source>
</evidence>
<dbReference type="PROSITE" id="PS51195">
    <property type="entry name" value="Q_MOTIF"/>
    <property type="match status" value="1"/>
</dbReference>
<feature type="compositionally biased region" description="Basic residues" evidence="10">
    <location>
        <begin position="1091"/>
        <end position="1100"/>
    </location>
</feature>
<dbReference type="InterPro" id="IPR014014">
    <property type="entry name" value="RNA_helicase_DEAD_Q_motif"/>
</dbReference>
<comment type="similarity">
    <text evidence="7">Belongs to the DEAD box helicase family. DDX56/DBP9 subfamily.</text>
</comment>
<dbReference type="PROSITE" id="PS51194">
    <property type="entry name" value="HELICASE_CTER"/>
    <property type="match status" value="1"/>
</dbReference>
<dbReference type="EC" id="3.6.4.13" evidence="1"/>
<dbReference type="GO" id="GO:0003724">
    <property type="term" value="F:RNA helicase activity"/>
    <property type="evidence" value="ECO:0007669"/>
    <property type="project" value="UniProtKB-EC"/>
</dbReference>
<evidence type="ECO:0000256" key="2">
    <source>
        <dbReference type="ARBA" id="ARBA00022741"/>
    </source>
</evidence>
<protein>
    <recommendedName>
        <fullName evidence="1">RNA helicase</fullName>
        <ecNumber evidence="1">3.6.4.13</ecNumber>
    </recommendedName>
</protein>
<feature type="region of interest" description="Disordered" evidence="10">
    <location>
        <begin position="1083"/>
        <end position="1130"/>
    </location>
</feature>
<feature type="compositionally biased region" description="Basic residues" evidence="10">
    <location>
        <begin position="1115"/>
        <end position="1130"/>
    </location>
</feature>
<dbReference type="PANTHER" id="PTHR47959:SF21">
    <property type="entry name" value="DEAD-BOX HELICASE 56"/>
    <property type="match status" value="1"/>
</dbReference>
<name>A0A9Q0MA16_BLOTA</name>
<keyword evidence="3" id="KW-0378">Hydrolase</keyword>
<dbReference type="PANTHER" id="PTHR47959">
    <property type="entry name" value="ATP-DEPENDENT RNA HELICASE RHLE-RELATED"/>
    <property type="match status" value="1"/>
</dbReference>
<evidence type="ECO:0000256" key="8">
    <source>
        <dbReference type="ARBA" id="ARBA00047984"/>
    </source>
</evidence>
<evidence type="ECO:0000256" key="9">
    <source>
        <dbReference type="PROSITE-ProRule" id="PRU00552"/>
    </source>
</evidence>
<accession>A0A9Q0MA16</accession>
<dbReference type="InterPro" id="IPR027417">
    <property type="entry name" value="P-loop_NTPase"/>
</dbReference>
<evidence type="ECO:0000259" key="12">
    <source>
        <dbReference type="PROSITE" id="PS51194"/>
    </source>
</evidence>